<dbReference type="EMBL" id="JARJCN010000081">
    <property type="protein sequence ID" value="KAJ7076459.1"/>
    <property type="molecule type" value="Genomic_DNA"/>
</dbReference>
<organism evidence="3 4">
    <name type="scientific">Mycena belliarum</name>
    <dbReference type="NCBI Taxonomy" id="1033014"/>
    <lineage>
        <taxon>Eukaryota</taxon>
        <taxon>Fungi</taxon>
        <taxon>Dikarya</taxon>
        <taxon>Basidiomycota</taxon>
        <taxon>Agaricomycotina</taxon>
        <taxon>Agaricomycetes</taxon>
        <taxon>Agaricomycetidae</taxon>
        <taxon>Agaricales</taxon>
        <taxon>Marasmiineae</taxon>
        <taxon>Mycenaceae</taxon>
        <taxon>Mycena</taxon>
    </lineage>
</organism>
<reference evidence="3" key="1">
    <citation type="submission" date="2023-03" db="EMBL/GenBank/DDBJ databases">
        <title>Massive genome expansion in bonnet fungi (Mycena s.s.) driven by repeated elements and novel gene families across ecological guilds.</title>
        <authorList>
            <consortium name="Lawrence Berkeley National Laboratory"/>
            <person name="Harder C.B."/>
            <person name="Miyauchi S."/>
            <person name="Viragh M."/>
            <person name="Kuo A."/>
            <person name="Thoen E."/>
            <person name="Andreopoulos B."/>
            <person name="Lu D."/>
            <person name="Skrede I."/>
            <person name="Drula E."/>
            <person name="Henrissat B."/>
            <person name="Morin E."/>
            <person name="Kohler A."/>
            <person name="Barry K."/>
            <person name="LaButti K."/>
            <person name="Morin E."/>
            <person name="Salamov A."/>
            <person name="Lipzen A."/>
            <person name="Mereny Z."/>
            <person name="Hegedus B."/>
            <person name="Baldrian P."/>
            <person name="Stursova M."/>
            <person name="Weitz H."/>
            <person name="Taylor A."/>
            <person name="Grigoriev I.V."/>
            <person name="Nagy L.G."/>
            <person name="Martin F."/>
            <person name="Kauserud H."/>
        </authorList>
    </citation>
    <scope>NUCLEOTIDE SEQUENCE</scope>
    <source>
        <strain evidence="3">CBHHK173m</strain>
    </source>
</reference>
<dbReference type="Proteomes" id="UP001222325">
    <property type="component" value="Unassembled WGS sequence"/>
</dbReference>
<feature type="region of interest" description="Disordered" evidence="1">
    <location>
        <begin position="1"/>
        <end position="27"/>
    </location>
</feature>
<feature type="compositionally biased region" description="Basic residues" evidence="1">
    <location>
        <begin position="1"/>
        <end position="17"/>
    </location>
</feature>
<proteinExistence type="predicted"/>
<dbReference type="Pfam" id="PF01426">
    <property type="entry name" value="BAH"/>
    <property type="match status" value="1"/>
</dbReference>
<protein>
    <recommendedName>
        <fullName evidence="2">BAH domain-containing protein</fullName>
    </recommendedName>
</protein>
<feature type="domain" description="BAH" evidence="2">
    <location>
        <begin position="53"/>
        <end position="180"/>
    </location>
</feature>
<dbReference type="PANTHER" id="PTHR46364">
    <property type="entry name" value="OS08G0421900 PROTEIN"/>
    <property type="match status" value="1"/>
</dbReference>
<evidence type="ECO:0000256" key="1">
    <source>
        <dbReference type="SAM" id="MobiDB-lite"/>
    </source>
</evidence>
<sequence>MPKGRARKWSTHKKRKELKTPLGREKNAPTAEVWETMTVYMGFTVTDDEEKEHTFRPNDIVRVLPNRRKVGDPIDDLDYWLCQVVDIRAKSDTNVWALVQWFYSPQEAAEEVPGFDASHCGAYERLRSNHTDCISSAVFDGKVIVKEYNDTSLMQEEILEGEFFCRYTIDCKNKSISPPPRTTCSCLQPYNPSDPTPGALMHFCPQPDCRRFYHSRCVAPTGAPSAAERDRSFLFRDPDTGIPLAFDTLSSASAPAERPKKRRRANQAPSAAAGLAALLDALPPVLVRAAAQPIVRGGAFHAGGVVGNAAAITAARRLVFDALRDGRKVPDGWADAEMPDGWEALVDVRLGELPSSVKSARVRRTSLGVVSNGKGKGRNVEEVLALECPECGGPI</sequence>
<accession>A0AAD6TVV0</accession>
<evidence type="ECO:0000259" key="2">
    <source>
        <dbReference type="PROSITE" id="PS51038"/>
    </source>
</evidence>
<evidence type="ECO:0000313" key="4">
    <source>
        <dbReference type="Proteomes" id="UP001222325"/>
    </source>
</evidence>
<dbReference type="AlphaFoldDB" id="A0AAD6TVV0"/>
<dbReference type="Gene3D" id="2.30.30.490">
    <property type="match status" value="1"/>
</dbReference>
<dbReference type="InterPro" id="IPR043151">
    <property type="entry name" value="BAH_sf"/>
</dbReference>
<keyword evidence="4" id="KW-1185">Reference proteome</keyword>
<evidence type="ECO:0000313" key="3">
    <source>
        <dbReference type="EMBL" id="KAJ7076459.1"/>
    </source>
</evidence>
<dbReference type="CDD" id="cd04370">
    <property type="entry name" value="BAH"/>
    <property type="match status" value="1"/>
</dbReference>
<dbReference type="PROSITE" id="PS51038">
    <property type="entry name" value="BAH"/>
    <property type="match status" value="1"/>
</dbReference>
<gene>
    <name evidence="3" type="ORF">B0H15DRAFT_863886</name>
</gene>
<name>A0AAD6TVV0_9AGAR</name>
<feature type="compositionally biased region" description="Basic and acidic residues" evidence="1">
    <location>
        <begin position="18"/>
        <end position="27"/>
    </location>
</feature>
<dbReference type="InterPro" id="IPR001025">
    <property type="entry name" value="BAH_dom"/>
</dbReference>
<comment type="caution">
    <text evidence="3">The sequence shown here is derived from an EMBL/GenBank/DDBJ whole genome shotgun (WGS) entry which is preliminary data.</text>
</comment>
<dbReference type="GO" id="GO:0003682">
    <property type="term" value="F:chromatin binding"/>
    <property type="evidence" value="ECO:0007669"/>
    <property type="project" value="InterPro"/>
</dbReference>